<dbReference type="Pfam" id="PF13191">
    <property type="entry name" value="AAA_16"/>
    <property type="match status" value="1"/>
</dbReference>
<evidence type="ECO:0000313" key="3">
    <source>
        <dbReference type="Proteomes" id="UP000268469"/>
    </source>
</evidence>
<dbReference type="Proteomes" id="UP000268469">
    <property type="component" value="Unassembled WGS sequence"/>
</dbReference>
<dbReference type="PANTHER" id="PTHR34301:SF8">
    <property type="entry name" value="ATPASE DOMAIN-CONTAINING PROTEIN"/>
    <property type="match status" value="1"/>
</dbReference>
<gene>
    <name evidence="2" type="ORF">DRP53_07685</name>
</gene>
<dbReference type="Gene3D" id="3.40.50.300">
    <property type="entry name" value="P-loop containing nucleotide triphosphate hydrolases"/>
    <property type="match status" value="1"/>
</dbReference>
<dbReference type="AlphaFoldDB" id="A0A660SGB7"/>
<comment type="caution">
    <text evidence="2">The sequence shown here is derived from an EMBL/GenBank/DDBJ whole genome shotgun (WGS) entry which is preliminary data.</text>
</comment>
<reference evidence="2 3" key="1">
    <citation type="submission" date="2018-06" db="EMBL/GenBank/DDBJ databases">
        <title>Extensive metabolic versatility and redundancy in microbially diverse, dynamic hydrothermal sediments.</title>
        <authorList>
            <person name="Dombrowski N."/>
            <person name="Teske A."/>
            <person name="Baker B.J."/>
        </authorList>
    </citation>
    <scope>NUCLEOTIDE SEQUENCE [LARGE SCALE GENOMIC DNA]</scope>
    <source>
        <strain evidence="2">B36_G15</strain>
    </source>
</reference>
<feature type="domain" description="Orc1-like AAA ATPase" evidence="1">
    <location>
        <begin position="22"/>
        <end position="171"/>
    </location>
</feature>
<evidence type="ECO:0000259" key="1">
    <source>
        <dbReference type="Pfam" id="PF13191"/>
    </source>
</evidence>
<protein>
    <recommendedName>
        <fullName evidence="1">Orc1-like AAA ATPase domain-containing protein</fullName>
    </recommendedName>
</protein>
<dbReference type="PANTHER" id="PTHR34301">
    <property type="entry name" value="DNA-BINDING PROTEIN-RELATED"/>
    <property type="match status" value="1"/>
</dbReference>
<name>A0A660SGB7_UNCW3</name>
<proteinExistence type="predicted"/>
<organism evidence="2 3">
    <name type="scientific">candidate division WOR-3 bacterium</name>
    <dbReference type="NCBI Taxonomy" id="2052148"/>
    <lineage>
        <taxon>Bacteria</taxon>
        <taxon>Bacteria division WOR-3</taxon>
    </lineage>
</organism>
<accession>A0A660SGB7</accession>
<dbReference type="InterPro" id="IPR027417">
    <property type="entry name" value="P-loop_NTPase"/>
</dbReference>
<evidence type="ECO:0000313" key="2">
    <source>
        <dbReference type="EMBL" id="RKX69612.1"/>
    </source>
</evidence>
<sequence length="397" mass="45807">MSLNSKEGSPFTPGSPVPVELFVGRTKQVGELIRYVEQAKSGKQENAFLAGERGIGKSSLAAFLRYYAATKMNILGIHVFLGGISTLKLTVHHVLEEILKETKREGWFQDIARFFGKYIKEIGLFGISVSFNPPEADLKELVRQFPEILNNLLKDIRKKRDGLFIALDDINGLVGEREFADWYKSFVDEIATHYKDFPVFIMLIGLPEKRDALSKLQPSLMRIFRVVEIEKLSDHEVREFLVRAYRRVSMKIRAKAIDLMVKYSSGLPLLMHEIGDATYWIDQDGLIDREDAIQGVLTAAEKVGQKYLDPKVYRAIRSPRYRSILRKLGKMRISRSFRKKEVEAKLSEEEKKVFHNFLKRIKELGVIESDFEAGRGAYRFVNEIYPIYIWMESERKV</sequence>
<dbReference type="EMBL" id="QNBE01000075">
    <property type="protein sequence ID" value="RKX69612.1"/>
    <property type="molecule type" value="Genomic_DNA"/>
</dbReference>
<dbReference type="SUPFAM" id="SSF52540">
    <property type="entry name" value="P-loop containing nucleoside triphosphate hydrolases"/>
    <property type="match status" value="1"/>
</dbReference>
<dbReference type="InterPro" id="IPR041664">
    <property type="entry name" value="AAA_16"/>
</dbReference>